<evidence type="ECO:0000259" key="1">
    <source>
        <dbReference type="Pfam" id="PF17793"/>
    </source>
</evidence>
<name>B4QYJ7_DROSI</name>
<dbReference type="InterPro" id="IPR052790">
    <property type="entry name" value="YEATS_domain"/>
</dbReference>
<dbReference type="Gene3D" id="1.20.1270.290">
    <property type="match status" value="1"/>
</dbReference>
<dbReference type="EMBL" id="CM000364">
    <property type="protein sequence ID" value="EDX12842.1"/>
    <property type="molecule type" value="Genomic_DNA"/>
</dbReference>
<gene>
    <name evidence="2" type="primary">Dsim\GD19010</name>
    <name evidence="2" type="ORF">Dsim_GD19010</name>
</gene>
<keyword evidence="3" id="KW-1185">Reference proteome</keyword>
<sequence length="77" mass="8866">MTTPGQLQLPTEYLSELQELHHKIMTLQDNEELQHVVEMIAATGCYEITHKTFDFDLCKLDRGTVQRLQEFLATSVS</sequence>
<dbReference type="Proteomes" id="UP000000304">
    <property type="component" value="Chromosome 3R"/>
</dbReference>
<dbReference type="GO" id="GO:0045893">
    <property type="term" value="P:positive regulation of DNA-templated transcription"/>
    <property type="evidence" value="ECO:0007669"/>
    <property type="project" value="TreeGrafter"/>
</dbReference>
<feature type="domain" description="AF-9 ANC1 homology" evidence="1">
    <location>
        <begin position="13"/>
        <end position="73"/>
    </location>
</feature>
<evidence type="ECO:0000313" key="2">
    <source>
        <dbReference type="EMBL" id="EDX12842.1"/>
    </source>
</evidence>
<evidence type="ECO:0000313" key="3">
    <source>
        <dbReference type="Proteomes" id="UP000000304"/>
    </source>
</evidence>
<dbReference type="Bgee" id="FBgn0186830">
    <property type="expression patterns" value="Expressed in embryo and 3 other cell types or tissues"/>
</dbReference>
<proteinExistence type="predicted"/>
<dbReference type="Pfam" id="PF17793">
    <property type="entry name" value="AHD"/>
    <property type="match status" value="1"/>
</dbReference>
<dbReference type="GO" id="GO:0003682">
    <property type="term" value="F:chromatin binding"/>
    <property type="evidence" value="ECO:0007669"/>
    <property type="project" value="TreeGrafter"/>
</dbReference>
<dbReference type="PANTHER" id="PTHR47827">
    <property type="entry name" value="AHD DOMAIN-CONTAINING PROTEIN"/>
    <property type="match status" value="1"/>
</dbReference>
<dbReference type="STRING" id="7240.B4QYJ7"/>
<dbReference type="GO" id="GO:0032783">
    <property type="term" value="C:super elongation complex"/>
    <property type="evidence" value="ECO:0007669"/>
    <property type="project" value="EnsemblMetazoa"/>
</dbReference>
<protein>
    <submittedName>
        <fullName evidence="2">GD19010</fullName>
    </submittedName>
</protein>
<dbReference type="AlphaFoldDB" id="B4QYJ7"/>
<dbReference type="OrthoDB" id="10053467at2759"/>
<reference evidence="2 3" key="1">
    <citation type="journal article" date="2007" name="Nature">
        <title>Evolution of genes and genomes on the Drosophila phylogeny.</title>
        <authorList>
            <consortium name="Drosophila 12 Genomes Consortium"/>
            <person name="Clark A.G."/>
            <person name="Eisen M.B."/>
            <person name="Smith D.R."/>
            <person name="Bergman C.M."/>
            <person name="Oliver B."/>
            <person name="Markow T.A."/>
            <person name="Kaufman T.C."/>
            <person name="Kellis M."/>
            <person name="Gelbart W."/>
            <person name="Iyer V.N."/>
            <person name="Pollard D.A."/>
            <person name="Sackton T.B."/>
            <person name="Larracuente A.M."/>
            <person name="Singh N.D."/>
            <person name="Abad J.P."/>
            <person name="Abt D.N."/>
            <person name="Adryan B."/>
            <person name="Aguade M."/>
            <person name="Akashi H."/>
            <person name="Anderson W.W."/>
            <person name="Aquadro C.F."/>
            <person name="Ardell D.H."/>
            <person name="Arguello R."/>
            <person name="Artieri C.G."/>
            <person name="Barbash D.A."/>
            <person name="Barker D."/>
            <person name="Barsanti P."/>
            <person name="Batterham P."/>
            <person name="Batzoglou S."/>
            <person name="Begun D."/>
            <person name="Bhutkar A."/>
            <person name="Blanco E."/>
            <person name="Bosak S.A."/>
            <person name="Bradley R.K."/>
            <person name="Brand A.D."/>
            <person name="Brent M.R."/>
            <person name="Brooks A.N."/>
            <person name="Brown R.H."/>
            <person name="Butlin R.K."/>
            <person name="Caggese C."/>
            <person name="Calvi B.R."/>
            <person name="Bernardo de Carvalho A."/>
            <person name="Caspi A."/>
            <person name="Castrezana S."/>
            <person name="Celniker S.E."/>
            <person name="Chang J.L."/>
            <person name="Chapple C."/>
            <person name="Chatterji S."/>
            <person name="Chinwalla A."/>
            <person name="Civetta A."/>
            <person name="Clifton S.W."/>
            <person name="Comeron J.M."/>
            <person name="Costello J.C."/>
            <person name="Coyne J.A."/>
            <person name="Daub J."/>
            <person name="David R.G."/>
            <person name="Delcher A.L."/>
            <person name="Delehaunty K."/>
            <person name="Do C.B."/>
            <person name="Ebling H."/>
            <person name="Edwards K."/>
            <person name="Eickbush T."/>
            <person name="Evans J.D."/>
            <person name="Filipski A."/>
            <person name="Findeiss S."/>
            <person name="Freyhult E."/>
            <person name="Fulton L."/>
            <person name="Fulton R."/>
            <person name="Garcia A.C."/>
            <person name="Gardiner A."/>
            <person name="Garfield D.A."/>
            <person name="Garvin B.E."/>
            <person name="Gibson G."/>
            <person name="Gilbert D."/>
            <person name="Gnerre S."/>
            <person name="Godfrey J."/>
            <person name="Good R."/>
            <person name="Gotea V."/>
            <person name="Gravely B."/>
            <person name="Greenberg A.J."/>
            <person name="Griffiths-Jones S."/>
            <person name="Gross S."/>
            <person name="Guigo R."/>
            <person name="Gustafson E.A."/>
            <person name="Haerty W."/>
            <person name="Hahn M.W."/>
            <person name="Halligan D.L."/>
            <person name="Halpern A.L."/>
            <person name="Halter G.M."/>
            <person name="Han M.V."/>
            <person name="Heger A."/>
            <person name="Hillier L."/>
            <person name="Hinrichs A.S."/>
            <person name="Holmes I."/>
            <person name="Hoskins R.A."/>
            <person name="Hubisz M.J."/>
            <person name="Hultmark D."/>
            <person name="Huntley M.A."/>
            <person name="Jaffe D.B."/>
            <person name="Jagadeeshan S."/>
            <person name="Jeck W.R."/>
            <person name="Johnson J."/>
            <person name="Jones C.D."/>
            <person name="Jordan W.C."/>
            <person name="Karpen G.H."/>
            <person name="Kataoka E."/>
            <person name="Keightley P.D."/>
            <person name="Kheradpour P."/>
            <person name="Kirkness E.F."/>
            <person name="Koerich L.B."/>
            <person name="Kristiansen K."/>
            <person name="Kudrna D."/>
            <person name="Kulathinal R.J."/>
            <person name="Kumar S."/>
            <person name="Kwok R."/>
            <person name="Lander E."/>
            <person name="Langley C.H."/>
            <person name="Lapoint R."/>
            <person name="Lazzaro B.P."/>
            <person name="Lee S.J."/>
            <person name="Levesque L."/>
            <person name="Li R."/>
            <person name="Lin C.F."/>
            <person name="Lin M.F."/>
            <person name="Lindblad-Toh K."/>
            <person name="Llopart A."/>
            <person name="Long M."/>
            <person name="Low L."/>
            <person name="Lozovsky E."/>
            <person name="Lu J."/>
            <person name="Luo M."/>
            <person name="Machado C.A."/>
            <person name="Makalowski W."/>
            <person name="Marzo M."/>
            <person name="Matsuda M."/>
            <person name="Matzkin L."/>
            <person name="McAllister B."/>
            <person name="McBride C.S."/>
            <person name="McKernan B."/>
            <person name="McKernan K."/>
            <person name="Mendez-Lago M."/>
            <person name="Minx P."/>
            <person name="Mollenhauer M.U."/>
            <person name="Montooth K."/>
            <person name="Mount S.M."/>
            <person name="Mu X."/>
            <person name="Myers E."/>
            <person name="Negre B."/>
            <person name="Newfeld S."/>
            <person name="Nielsen R."/>
            <person name="Noor M.A."/>
            <person name="O'Grady P."/>
            <person name="Pachter L."/>
            <person name="Papaceit M."/>
            <person name="Parisi M.J."/>
            <person name="Parisi M."/>
            <person name="Parts L."/>
            <person name="Pedersen J.S."/>
            <person name="Pesole G."/>
            <person name="Phillippy A.M."/>
            <person name="Ponting C.P."/>
            <person name="Pop M."/>
            <person name="Porcelli D."/>
            <person name="Powell J.R."/>
            <person name="Prohaska S."/>
            <person name="Pruitt K."/>
            <person name="Puig M."/>
            <person name="Quesneville H."/>
            <person name="Ram K.R."/>
            <person name="Rand D."/>
            <person name="Rasmussen M.D."/>
            <person name="Reed L.K."/>
            <person name="Reenan R."/>
            <person name="Reily A."/>
            <person name="Remington K.A."/>
            <person name="Rieger T.T."/>
            <person name="Ritchie M.G."/>
            <person name="Robin C."/>
            <person name="Rogers Y.H."/>
            <person name="Rohde C."/>
            <person name="Rozas J."/>
            <person name="Rubenfield M.J."/>
            <person name="Ruiz A."/>
            <person name="Russo S."/>
            <person name="Salzberg S.L."/>
            <person name="Sanchez-Gracia A."/>
            <person name="Saranga D.J."/>
            <person name="Sato H."/>
            <person name="Schaeffer S.W."/>
            <person name="Schatz M.C."/>
            <person name="Schlenke T."/>
            <person name="Schwartz R."/>
            <person name="Segarra C."/>
            <person name="Singh R.S."/>
            <person name="Sirot L."/>
            <person name="Sirota M."/>
            <person name="Sisneros N.B."/>
            <person name="Smith C.D."/>
            <person name="Smith T.F."/>
            <person name="Spieth J."/>
            <person name="Stage D.E."/>
            <person name="Stark A."/>
            <person name="Stephan W."/>
            <person name="Strausberg R.L."/>
            <person name="Strempel S."/>
            <person name="Sturgill D."/>
            <person name="Sutton G."/>
            <person name="Sutton G.G."/>
            <person name="Tao W."/>
            <person name="Teichmann S."/>
            <person name="Tobari Y.N."/>
            <person name="Tomimura Y."/>
            <person name="Tsolas J.M."/>
            <person name="Valente V.L."/>
            <person name="Venter E."/>
            <person name="Venter J.C."/>
            <person name="Vicario S."/>
            <person name="Vieira F.G."/>
            <person name="Vilella A.J."/>
            <person name="Villasante A."/>
            <person name="Walenz B."/>
            <person name="Wang J."/>
            <person name="Wasserman M."/>
            <person name="Watts T."/>
            <person name="Wilson D."/>
            <person name="Wilson R.K."/>
            <person name="Wing R.A."/>
            <person name="Wolfner M.F."/>
            <person name="Wong A."/>
            <person name="Wong G.K."/>
            <person name="Wu C.I."/>
            <person name="Wu G."/>
            <person name="Yamamoto D."/>
            <person name="Yang H.P."/>
            <person name="Yang S.P."/>
            <person name="Yorke J.A."/>
            <person name="Yoshida K."/>
            <person name="Zdobnov E."/>
            <person name="Zhang P."/>
            <person name="Zhang Y."/>
            <person name="Zimin A.V."/>
            <person name="Baldwin J."/>
            <person name="Abdouelleil A."/>
            <person name="Abdulkadir J."/>
            <person name="Abebe A."/>
            <person name="Abera B."/>
            <person name="Abreu J."/>
            <person name="Acer S.C."/>
            <person name="Aftuck L."/>
            <person name="Alexander A."/>
            <person name="An P."/>
            <person name="Anderson E."/>
            <person name="Anderson S."/>
            <person name="Arachi H."/>
            <person name="Azer M."/>
            <person name="Bachantsang P."/>
            <person name="Barry A."/>
            <person name="Bayul T."/>
            <person name="Berlin A."/>
            <person name="Bessette D."/>
            <person name="Bloom T."/>
            <person name="Blye J."/>
            <person name="Boguslavskiy L."/>
            <person name="Bonnet C."/>
            <person name="Boukhgalter B."/>
            <person name="Bourzgui I."/>
            <person name="Brown A."/>
            <person name="Cahill P."/>
            <person name="Channer S."/>
            <person name="Cheshatsang Y."/>
            <person name="Chuda L."/>
            <person name="Citroen M."/>
            <person name="Collymore A."/>
            <person name="Cooke P."/>
            <person name="Costello M."/>
            <person name="D'Aco K."/>
            <person name="Daza R."/>
            <person name="De Haan G."/>
            <person name="DeGray S."/>
            <person name="DeMaso C."/>
            <person name="Dhargay N."/>
            <person name="Dooley K."/>
            <person name="Dooley E."/>
            <person name="Doricent M."/>
            <person name="Dorje P."/>
            <person name="Dorjee K."/>
            <person name="Dupes A."/>
            <person name="Elong R."/>
            <person name="Falk J."/>
            <person name="Farina A."/>
            <person name="Faro S."/>
            <person name="Ferguson D."/>
            <person name="Fisher S."/>
            <person name="Foley C.D."/>
            <person name="Franke A."/>
            <person name="Friedrich D."/>
            <person name="Gadbois L."/>
            <person name="Gearin G."/>
            <person name="Gearin C.R."/>
            <person name="Giannoukos G."/>
            <person name="Goode T."/>
            <person name="Graham J."/>
            <person name="Grandbois E."/>
            <person name="Grewal S."/>
            <person name="Gyaltsen K."/>
            <person name="Hafez N."/>
            <person name="Hagos B."/>
            <person name="Hall J."/>
            <person name="Henson C."/>
            <person name="Hollinger A."/>
            <person name="Honan T."/>
            <person name="Huard M.D."/>
            <person name="Hughes L."/>
            <person name="Hurhula B."/>
            <person name="Husby M.E."/>
            <person name="Kamat A."/>
            <person name="Kanga B."/>
            <person name="Kashin S."/>
            <person name="Khazanovich D."/>
            <person name="Kisner P."/>
            <person name="Lance K."/>
            <person name="Lara M."/>
            <person name="Lee W."/>
            <person name="Lennon N."/>
            <person name="Letendre F."/>
            <person name="LeVine R."/>
            <person name="Lipovsky A."/>
            <person name="Liu X."/>
            <person name="Liu J."/>
            <person name="Liu S."/>
            <person name="Lokyitsang T."/>
            <person name="Lokyitsang Y."/>
            <person name="Lubonja R."/>
            <person name="Lui A."/>
            <person name="MacDonald P."/>
            <person name="Magnisalis V."/>
            <person name="Maru K."/>
            <person name="Matthews C."/>
            <person name="McCusker W."/>
            <person name="McDonough S."/>
            <person name="Mehta T."/>
            <person name="Meldrim J."/>
            <person name="Meneus L."/>
            <person name="Mihai O."/>
            <person name="Mihalev A."/>
            <person name="Mihova T."/>
            <person name="Mittelman R."/>
            <person name="Mlenga V."/>
            <person name="Montmayeur A."/>
            <person name="Mulrain L."/>
            <person name="Navidi A."/>
            <person name="Naylor J."/>
            <person name="Negash T."/>
            <person name="Nguyen T."/>
            <person name="Nguyen N."/>
            <person name="Nicol R."/>
            <person name="Norbu C."/>
            <person name="Norbu N."/>
            <person name="Novod N."/>
            <person name="O'Neill B."/>
            <person name="Osman S."/>
            <person name="Markiewicz E."/>
            <person name="Oyono O.L."/>
            <person name="Patti C."/>
            <person name="Phunkhang P."/>
            <person name="Pierre F."/>
            <person name="Priest M."/>
            <person name="Raghuraman S."/>
            <person name="Rege F."/>
            <person name="Reyes R."/>
            <person name="Rise C."/>
            <person name="Rogov P."/>
            <person name="Ross K."/>
            <person name="Ryan E."/>
            <person name="Settipalli S."/>
            <person name="Shea T."/>
            <person name="Sherpa N."/>
            <person name="Shi L."/>
            <person name="Shih D."/>
            <person name="Sparrow T."/>
            <person name="Spaulding J."/>
            <person name="Stalker J."/>
            <person name="Stange-Thomann N."/>
            <person name="Stavropoulos S."/>
            <person name="Stone C."/>
            <person name="Strader C."/>
            <person name="Tesfaye S."/>
            <person name="Thomson T."/>
            <person name="Thoulutsang Y."/>
            <person name="Thoulutsang D."/>
            <person name="Topham K."/>
            <person name="Topping I."/>
            <person name="Tsamla T."/>
            <person name="Vassiliev H."/>
            <person name="Vo A."/>
            <person name="Wangchuk T."/>
            <person name="Wangdi T."/>
            <person name="Weiand M."/>
            <person name="Wilkinson J."/>
            <person name="Wilson A."/>
            <person name="Yadav S."/>
            <person name="Young G."/>
            <person name="Yu Q."/>
            <person name="Zembek L."/>
            <person name="Zhong D."/>
            <person name="Zimmer A."/>
            <person name="Zwirko Z."/>
            <person name="Jaffe D.B."/>
            <person name="Alvarez P."/>
            <person name="Brockman W."/>
            <person name="Butler J."/>
            <person name="Chin C."/>
            <person name="Gnerre S."/>
            <person name="Grabherr M."/>
            <person name="Kleber M."/>
            <person name="Mauceli E."/>
            <person name="MacCallum I."/>
        </authorList>
    </citation>
    <scope>NUCLEOTIDE SEQUENCE [LARGE SCALE GENOMIC DNA]</scope>
    <source>
        <strain evidence="3">white501</strain>
    </source>
</reference>
<accession>B4QYJ7</accession>
<organism evidence="2 3">
    <name type="scientific">Drosophila simulans</name>
    <name type="common">Fruit fly</name>
    <dbReference type="NCBI Taxonomy" id="7240"/>
    <lineage>
        <taxon>Eukaryota</taxon>
        <taxon>Metazoa</taxon>
        <taxon>Ecdysozoa</taxon>
        <taxon>Arthropoda</taxon>
        <taxon>Hexapoda</taxon>
        <taxon>Insecta</taxon>
        <taxon>Pterygota</taxon>
        <taxon>Neoptera</taxon>
        <taxon>Endopterygota</taxon>
        <taxon>Diptera</taxon>
        <taxon>Brachycera</taxon>
        <taxon>Muscomorpha</taxon>
        <taxon>Ephydroidea</taxon>
        <taxon>Drosophilidae</taxon>
        <taxon>Drosophila</taxon>
        <taxon>Sophophora</taxon>
    </lineage>
</organism>
<dbReference type="HOGENOM" id="CLU_2640776_0_0_1"/>
<dbReference type="PANTHER" id="PTHR47827:SF3">
    <property type="entry name" value="AF-9 ANC1 HOMOLOGY DOMAIN-CONTAINING PROTEIN"/>
    <property type="match status" value="1"/>
</dbReference>
<dbReference type="InterPro" id="IPR040930">
    <property type="entry name" value="AF-9_AHD"/>
</dbReference>